<evidence type="ECO:0000256" key="6">
    <source>
        <dbReference type="ARBA" id="ARBA00022691"/>
    </source>
</evidence>
<dbReference type="PANTHER" id="PTHR43467:SF2">
    <property type="entry name" value="COBALT-PRECORRIN-2 C(20)-METHYLTRANSFERASE"/>
    <property type="match status" value="1"/>
</dbReference>
<evidence type="ECO:0000256" key="1">
    <source>
        <dbReference type="ARBA" id="ARBA00004953"/>
    </source>
</evidence>
<dbReference type="PROSITE" id="PS00840">
    <property type="entry name" value="SUMT_2"/>
    <property type="match status" value="1"/>
</dbReference>
<dbReference type="InterPro" id="IPR006364">
    <property type="entry name" value="CobI/CbiL/CobIJ_dom"/>
</dbReference>
<organism evidence="10 11">
    <name type="scientific">Methylobacterium thuringiense</name>
    <dbReference type="NCBI Taxonomy" id="1003091"/>
    <lineage>
        <taxon>Bacteria</taxon>
        <taxon>Pseudomonadati</taxon>
        <taxon>Pseudomonadota</taxon>
        <taxon>Alphaproteobacteria</taxon>
        <taxon>Hyphomicrobiales</taxon>
        <taxon>Methylobacteriaceae</taxon>
        <taxon>Methylobacterium</taxon>
    </lineage>
</organism>
<feature type="domain" description="Tetrapyrrole methylase" evidence="9">
    <location>
        <begin position="25"/>
        <end position="237"/>
    </location>
</feature>
<dbReference type="PANTHER" id="PTHR43467">
    <property type="entry name" value="COBALT-PRECORRIN-2 C(20)-METHYLTRANSFERASE"/>
    <property type="match status" value="1"/>
</dbReference>
<sequence length="262" mass="28151">MEANAQVDASAHEADAAPRLATTGTLYGVGMGPGDPELLTLKALRVLERAPVLVHFCKKGRRGNSRTIADAVVQDAAREFPLVYPYTTEIAPDHVDYVTALAAFYDDAAARLADHLGAGRDVAILSEGDPFFYGSFMHLWRRLKGRFPIEVIPGVTGMSGCWTRAGTPITWGDDVLTVLPATLPEDKLLARLAEADAAVIMKLGRHLPKVRAVLSATGLLARAVYVERGTMAGESILPLAEKSDDTAPYFSMVLVPGEGRRP</sequence>
<dbReference type="SUPFAM" id="SSF53790">
    <property type="entry name" value="Tetrapyrrole methylase"/>
    <property type="match status" value="1"/>
</dbReference>
<evidence type="ECO:0000256" key="4">
    <source>
        <dbReference type="ARBA" id="ARBA00022603"/>
    </source>
</evidence>
<dbReference type="InterPro" id="IPR014776">
    <property type="entry name" value="4pyrrole_Mease_sub2"/>
</dbReference>
<dbReference type="InterPro" id="IPR012382">
    <property type="entry name" value="CobI/CbiL"/>
</dbReference>
<evidence type="ECO:0000256" key="7">
    <source>
        <dbReference type="PIRNR" id="PIRNR036427"/>
    </source>
</evidence>
<keyword evidence="11" id="KW-1185">Reference proteome</keyword>
<dbReference type="RefSeq" id="WP_147816138.1">
    <property type="nucleotide sequence ID" value="NZ_BPRA01000001.1"/>
</dbReference>
<dbReference type="Gene3D" id="3.30.950.10">
    <property type="entry name" value="Methyltransferase, Cobalt-precorrin-4 Transmethylase, Domain 2"/>
    <property type="match status" value="1"/>
</dbReference>
<comment type="pathway">
    <text evidence="1">Cofactor biosynthesis; adenosylcobalamin biosynthesis.</text>
</comment>
<dbReference type="NCBIfam" id="TIGR01467">
    <property type="entry name" value="cobI_cbiL"/>
    <property type="match status" value="1"/>
</dbReference>
<dbReference type="InterPro" id="IPR035996">
    <property type="entry name" value="4pyrrol_Methylase_sf"/>
</dbReference>
<evidence type="ECO:0000256" key="3">
    <source>
        <dbReference type="ARBA" id="ARBA00022573"/>
    </source>
</evidence>
<name>A0ABQ4TEK8_9HYPH</name>
<evidence type="ECO:0000256" key="2">
    <source>
        <dbReference type="ARBA" id="ARBA00005879"/>
    </source>
</evidence>
<reference evidence="10" key="1">
    <citation type="journal article" date="2021" name="Front. Microbiol.">
        <title>Comprehensive Comparative Genomics and Phenotyping of Methylobacterium Species.</title>
        <authorList>
            <person name="Alessa O."/>
            <person name="Ogura Y."/>
            <person name="Fujitani Y."/>
            <person name="Takami H."/>
            <person name="Hayashi T."/>
            <person name="Sahin N."/>
            <person name="Tani A."/>
        </authorList>
    </citation>
    <scope>NUCLEOTIDE SEQUENCE</scope>
    <source>
        <strain evidence="10">DSM 23674</strain>
    </source>
</reference>
<keyword evidence="4 8" id="KW-0489">Methyltransferase</keyword>
<comment type="caution">
    <text evidence="10">The sequence shown here is derived from an EMBL/GenBank/DDBJ whole genome shotgun (WGS) entry which is preliminary data.</text>
</comment>
<dbReference type="NCBIfam" id="NF004647">
    <property type="entry name" value="PRK05990.1"/>
    <property type="match status" value="1"/>
</dbReference>
<evidence type="ECO:0000256" key="5">
    <source>
        <dbReference type="ARBA" id="ARBA00022679"/>
    </source>
</evidence>
<dbReference type="CDD" id="cd11645">
    <property type="entry name" value="Precorrin_2_C20_MT"/>
    <property type="match status" value="1"/>
</dbReference>
<dbReference type="Pfam" id="PF00590">
    <property type="entry name" value="TP_methylase"/>
    <property type="match status" value="1"/>
</dbReference>
<keyword evidence="3" id="KW-0169">Cobalamin biosynthesis</keyword>
<dbReference type="PIRSF" id="PIRSF036427">
    <property type="entry name" value="Precrrn-2_mtase"/>
    <property type="match status" value="1"/>
</dbReference>
<evidence type="ECO:0000313" key="11">
    <source>
        <dbReference type="Proteomes" id="UP001055101"/>
    </source>
</evidence>
<dbReference type="InterPro" id="IPR014777">
    <property type="entry name" value="4pyrrole_Mease_sub1"/>
</dbReference>
<protein>
    <submittedName>
        <fullName evidence="10">Precorrin-2 C(20)-methyltransferase</fullName>
    </submittedName>
</protein>
<proteinExistence type="inferred from homology"/>
<evidence type="ECO:0000313" key="10">
    <source>
        <dbReference type="EMBL" id="GJE53731.1"/>
    </source>
</evidence>
<dbReference type="InterPro" id="IPR000878">
    <property type="entry name" value="4pyrrol_Mease"/>
</dbReference>
<accession>A0ABQ4TEK8</accession>
<dbReference type="Proteomes" id="UP001055101">
    <property type="component" value="Unassembled WGS sequence"/>
</dbReference>
<evidence type="ECO:0000259" key="9">
    <source>
        <dbReference type="Pfam" id="PF00590"/>
    </source>
</evidence>
<evidence type="ECO:0000256" key="8">
    <source>
        <dbReference type="RuleBase" id="RU003960"/>
    </source>
</evidence>
<reference evidence="10" key="2">
    <citation type="submission" date="2021-08" db="EMBL/GenBank/DDBJ databases">
        <authorList>
            <person name="Tani A."/>
            <person name="Ola A."/>
            <person name="Ogura Y."/>
            <person name="Katsura K."/>
            <person name="Hayashi T."/>
        </authorList>
    </citation>
    <scope>NUCLEOTIDE SEQUENCE</scope>
    <source>
        <strain evidence="10">DSM 23674</strain>
    </source>
</reference>
<gene>
    <name evidence="10" type="primary">cobI</name>
    <name evidence="10" type="ORF">EKPJFOCH_0198</name>
</gene>
<dbReference type="EMBL" id="BPRA01000001">
    <property type="protein sequence ID" value="GJE53731.1"/>
    <property type="molecule type" value="Genomic_DNA"/>
</dbReference>
<dbReference type="InterPro" id="IPR003043">
    <property type="entry name" value="Uropor_MeTrfase_CS"/>
</dbReference>
<keyword evidence="5 8" id="KW-0808">Transferase</keyword>
<dbReference type="Gene3D" id="3.40.1010.10">
    <property type="entry name" value="Cobalt-precorrin-4 Transmethylase, Domain 1"/>
    <property type="match status" value="1"/>
</dbReference>
<comment type="similarity">
    <text evidence="2 7 8">Belongs to the precorrin methyltransferase family.</text>
</comment>
<keyword evidence="6" id="KW-0949">S-adenosyl-L-methionine</keyword>